<dbReference type="GO" id="GO:0008081">
    <property type="term" value="F:phosphoric diester hydrolase activity"/>
    <property type="evidence" value="ECO:0007669"/>
    <property type="project" value="TreeGrafter"/>
</dbReference>
<keyword evidence="3" id="KW-0378">Hydrolase</keyword>
<dbReference type="OrthoDB" id="391817at2759"/>
<feature type="region of interest" description="Disordered" evidence="8">
    <location>
        <begin position="517"/>
        <end position="542"/>
    </location>
</feature>
<evidence type="ECO:0000256" key="2">
    <source>
        <dbReference type="ARBA" id="ARBA00022723"/>
    </source>
</evidence>
<evidence type="ECO:0000256" key="4">
    <source>
        <dbReference type="ARBA" id="ARBA00022842"/>
    </source>
</evidence>
<evidence type="ECO:0000256" key="7">
    <source>
        <dbReference type="RuleBase" id="RU362131"/>
    </source>
</evidence>
<dbReference type="GO" id="GO:0008311">
    <property type="term" value="F:double-stranded DNA 3'-5' DNA exonuclease activity"/>
    <property type="evidence" value="ECO:0007669"/>
    <property type="project" value="TreeGrafter"/>
</dbReference>
<dbReference type="InterPro" id="IPR036691">
    <property type="entry name" value="Endo/exonu/phosph_ase_sf"/>
</dbReference>
<evidence type="ECO:0000256" key="5">
    <source>
        <dbReference type="PIRSR" id="PIRSR604808-2"/>
    </source>
</evidence>
<feature type="binding site" evidence="5">
    <location>
        <position position="52"/>
    </location>
    <ligand>
        <name>Mg(2+)</name>
        <dbReference type="ChEBI" id="CHEBI:18420"/>
        <label>1</label>
    </ligand>
</feature>
<dbReference type="NCBIfam" id="TIGR00633">
    <property type="entry name" value="xth"/>
    <property type="match status" value="1"/>
</dbReference>
<dbReference type="Pfam" id="PF03372">
    <property type="entry name" value="Exo_endo_phos"/>
    <property type="match status" value="1"/>
</dbReference>
<keyword evidence="5" id="KW-0464">Manganese</keyword>
<proteinExistence type="inferred from homology"/>
<keyword evidence="7" id="KW-0234">DNA repair</keyword>
<feature type="site" description="Transition state stabilizer" evidence="6">
    <location>
        <position position="176"/>
    </location>
</feature>
<evidence type="ECO:0000256" key="1">
    <source>
        <dbReference type="ARBA" id="ARBA00007092"/>
    </source>
</evidence>
<evidence type="ECO:0000313" key="11">
    <source>
        <dbReference type="Proteomes" id="UP000095751"/>
    </source>
</evidence>
<dbReference type="EC" id="3.1.-.-" evidence="7"/>
<dbReference type="PANTHER" id="PTHR22748">
    <property type="entry name" value="AP ENDONUCLEASE"/>
    <property type="match status" value="1"/>
</dbReference>
<organism evidence="10 11">
    <name type="scientific">Fragilariopsis cylindrus CCMP1102</name>
    <dbReference type="NCBI Taxonomy" id="635003"/>
    <lineage>
        <taxon>Eukaryota</taxon>
        <taxon>Sar</taxon>
        <taxon>Stramenopiles</taxon>
        <taxon>Ochrophyta</taxon>
        <taxon>Bacillariophyta</taxon>
        <taxon>Bacillariophyceae</taxon>
        <taxon>Bacillariophycidae</taxon>
        <taxon>Bacillariales</taxon>
        <taxon>Bacillariaceae</taxon>
        <taxon>Fragilariopsis</taxon>
    </lineage>
</organism>
<dbReference type="PROSITE" id="PS51435">
    <property type="entry name" value="AP_NUCLEASE_F1_4"/>
    <property type="match status" value="1"/>
</dbReference>
<feature type="site" description="Important for catalytic activity" evidence="6">
    <location>
        <position position="385"/>
    </location>
</feature>
<accession>A0A1E7F3J2</accession>
<keyword evidence="4 5" id="KW-0460">Magnesium</keyword>
<dbReference type="GO" id="GO:0006284">
    <property type="term" value="P:base-excision repair"/>
    <property type="evidence" value="ECO:0007669"/>
    <property type="project" value="TreeGrafter"/>
</dbReference>
<keyword evidence="7" id="KW-0227">DNA damage</keyword>
<evidence type="ECO:0000313" key="10">
    <source>
        <dbReference type="EMBL" id="OEU12423.1"/>
    </source>
</evidence>
<dbReference type="GO" id="GO:0003906">
    <property type="term" value="F:DNA-(apurinic or apyrimidinic site) endonuclease activity"/>
    <property type="evidence" value="ECO:0007669"/>
    <property type="project" value="TreeGrafter"/>
</dbReference>
<sequence length="542" mass="60913">MLIVSWNVAALSTTVQRIDKYYGDSSKRRKDPSAVIGDWLKRHNADICCIQETKMGLSLLESRNEPLRCAHVDGYESFWSCCVDSSKRGFNGVATYCKQGTTLSADSRPLKDPVLDDQGRCVMTDHGRFVLFNVYVPAGGGQPLSYKMKFLNALRRAMRNQRENHNKEVILVGDYNIAHTEKDVFWGSRCLAIEEICREVQDALSPQSLPKWKLDVSKTWPKIEEILKTKQTISVTTTNPLTKGQFEKFRMAVQIDGKKIYLGHHEEKSEYCESSFDFTPCYYECSETGDQILSREENIVAVTTVAELIEKIGNIRWDLDQQKTISSTDGMASRASPPRKWLDQITEEDEMVDCFRHYYPNAQGRFTCWDQSKNKRYENRGARIDYTLIDKSLLGHLQKGEVSSLRCGGCDGRYCQDSNSEAASLCAATANGRFQPISFQGGGIIEASQKALDSQFGTSATTHIYTPPSFSDHIAVSVLLDDSVCSYSLELSEQDKPTRAAQPHKKVRNINTYFSAAGSTSNKNNNKCASNFSHEKKGPVVV</sequence>
<dbReference type="SUPFAM" id="SSF56219">
    <property type="entry name" value="DNase I-like"/>
    <property type="match status" value="1"/>
</dbReference>
<feature type="binding site" evidence="5">
    <location>
        <position position="174"/>
    </location>
    <ligand>
        <name>Mg(2+)</name>
        <dbReference type="ChEBI" id="CHEBI:18420"/>
        <label>1</label>
    </ligand>
</feature>
<dbReference type="AlphaFoldDB" id="A0A1E7F3J2"/>
<evidence type="ECO:0000256" key="3">
    <source>
        <dbReference type="ARBA" id="ARBA00022801"/>
    </source>
</evidence>
<feature type="domain" description="Endonuclease/exonuclease/phosphatase" evidence="9">
    <location>
        <begin position="4"/>
        <end position="191"/>
    </location>
</feature>
<dbReference type="GO" id="GO:0046872">
    <property type="term" value="F:metal ion binding"/>
    <property type="evidence" value="ECO:0007669"/>
    <property type="project" value="UniProtKB-KW"/>
</dbReference>
<dbReference type="InterPro" id="IPR005135">
    <property type="entry name" value="Endo/exonuclease/phosphatase"/>
</dbReference>
<keyword evidence="2 5" id="KW-0479">Metal-binding</keyword>
<comment type="similarity">
    <text evidence="1 7">Belongs to the DNA repair enzymes AP/ExoA family.</text>
</comment>
<dbReference type="InterPro" id="IPR004808">
    <property type="entry name" value="AP_endonuc_1"/>
</dbReference>
<evidence type="ECO:0000259" key="9">
    <source>
        <dbReference type="Pfam" id="PF03372"/>
    </source>
</evidence>
<protein>
    <recommendedName>
        <fullName evidence="7">DNA-(apurinic or apyrimidinic site) endonuclease</fullName>
        <ecNumber evidence="7">3.1.-.-</ecNumber>
    </recommendedName>
</protein>
<evidence type="ECO:0000256" key="6">
    <source>
        <dbReference type="PIRSR" id="PIRSR604808-3"/>
    </source>
</evidence>
<dbReference type="KEGG" id="fcy:FRACYDRAFT_227764"/>
<feature type="compositionally biased region" description="Basic and acidic residues" evidence="8">
    <location>
        <begin position="533"/>
        <end position="542"/>
    </location>
</feature>
<comment type="cofactor">
    <cofactor evidence="5 7">
        <name>Mg(2+)</name>
        <dbReference type="ChEBI" id="CHEBI:18420"/>
    </cofactor>
    <cofactor evidence="5 7">
        <name>Mn(2+)</name>
        <dbReference type="ChEBI" id="CHEBI:29035"/>
    </cofactor>
    <text evidence="5 7">Probably binds two magnesium or manganese ions per subunit.</text>
</comment>
<gene>
    <name evidence="10" type="ORF">FRACYDRAFT_227764</name>
</gene>
<dbReference type="GO" id="GO:0005634">
    <property type="term" value="C:nucleus"/>
    <property type="evidence" value="ECO:0007669"/>
    <property type="project" value="TreeGrafter"/>
</dbReference>
<dbReference type="Proteomes" id="UP000095751">
    <property type="component" value="Unassembled WGS sequence"/>
</dbReference>
<keyword evidence="11" id="KW-1185">Reference proteome</keyword>
<feature type="compositionally biased region" description="Polar residues" evidence="8">
    <location>
        <begin position="517"/>
        <end position="532"/>
    </location>
</feature>
<evidence type="ECO:0000256" key="8">
    <source>
        <dbReference type="SAM" id="MobiDB-lite"/>
    </source>
</evidence>
<feature type="binding site" evidence="5">
    <location>
        <position position="176"/>
    </location>
    <ligand>
        <name>Mg(2+)</name>
        <dbReference type="ChEBI" id="CHEBI:18420"/>
        <label>1</label>
    </ligand>
</feature>
<name>A0A1E7F3J2_9STRA</name>
<reference evidence="10 11" key="1">
    <citation type="submission" date="2016-09" db="EMBL/GenBank/DDBJ databases">
        <title>Extensive genetic diversity and differential bi-allelic expression allows diatom success in the polar Southern Ocean.</title>
        <authorList>
            <consortium name="DOE Joint Genome Institute"/>
            <person name="Mock T."/>
            <person name="Otillar R.P."/>
            <person name="Strauss J."/>
            <person name="Dupont C."/>
            <person name="Frickenhaus S."/>
            <person name="Maumus F."/>
            <person name="Mcmullan M."/>
            <person name="Sanges R."/>
            <person name="Schmutz J."/>
            <person name="Toseland A."/>
            <person name="Valas R."/>
            <person name="Veluchamy A."/>
            <person name="Ward B.J."/>
            <person name="Allen A."/>
            <person name="Barry K."/>
            <person name="Falciatore A."/>
            <person name="Ferrante M."/>
            <person name="Fortunato A.E."/>
            <person name="Gloeckner G."/>
            <person name="Gruber A."/>
            <person name="Hipkin R."/>
            <person name="Janech M."/>
            <person name="Kroth P."/>
            <person name="Leese F."/>
            <person name="Lindquist E."/>
            <person name="Lyon B.R."/>
            <person name="Martin J."/>
            <person name="Mayer C."/>
            <person name="Parker M."/>
            <person name="Quesneville H."/>
            <person name="Raymond J."/>
            <person name="Uhlig C."/>
            <person name="Valentin K.U."/>
            <person name="Worden A.Z."/>
            <person name="Armbrust E.V."/>
            <person name="Bowler C."/>
            <person name="Green B."/>
            <person name="Moulton V."/>
            <person name="Van Oosterhout C."/>
            <person name="Grigoriev I."/>
        </authorList>
    </citation>
    <scope>NUCLEOTIDE SEQUENCE [LARGE SCALE GENOMIC DNA]</scope>
    <source>
        <strain evidence="10 11">CCMP1102</strain>
    </source>
</reference>
<dbReference type="EMBL" id="KV784365">
    <property type="protein sequence ID" value="OEU12423.1"/>
    <property type="molecule type" value="Genomic_DNA"/>
</dbReference>
<dbReference type="PANTHER" id="PTHR22748:SF4">
    <property type="entry name" value="DNA-(APURINIC OR APYRIMIDINIC SITE) ENDONUCLEASE 2"/>
    <property type="match status" value="1"/>
</dbReference>
<dbReference type="Gene3D" id="3.60.10.10">
    <property type="entry name" value="Endonuclease/exonuclease/phosphatase"/>
    <property type="match status" value="2"/>
</dbReference>
<dbReference type="InParanoid" id="A0A1E7F3J2"/>
<feature type="binding site" evidence="5">
    <location>
        <position position="7"/>
    </location>
    <ligand>
        <name>Mg(2+)</name>
        <dbReference type="ChEBI" id="CHEBI:18420"/>
        <label>1</label>
    </ligand>
</feature>